<evidence type="ECO:0000313" key="2">
    <source>
        <dbReference type="Proteomes" id="UP000187203"/>
    </source>
</evidence>
<proteinExistence type="predicted"/>
<gene>
    <name evidence="1" type="ORF">COLO4_24055</name>
</gene>
<comment type="caution">
    <text evidence="1">The sequence shown here is derived from an EMBL/GenBank/DDBJ whole genome shotgun (WGS) entry which is preliminary data.</text>
</comment>
<evidence type="ECO:0008006" key="3">
    <source>
        <dbReference type="Google" id="ProtNLM"/>
    </source>
</evidence>
<dbReference type="EMBL" id="AWUE01018424">
    <property type="protein sequence ID" value="OMO80521.1"/>
    <property type="molecule type" value="Genomic_DNA"/>
</dbReference>
<sequence>MVLWSNDEEQVLLECLLSVPRVGEGYGSGWIQRVESMFNTRVPGKNPGQVGIFCKLRNMKREYGSGHLNNKPLRNIQLLGQLCRSMD</sequence>
<name>A0A1R3IDD2_9ROSI</name>
<dbReference type="Proteomes" id="UP000187203">
    <property type="component" value="Unassembled WGS sequence"/>
</dbReference>
<accession>A0A1R3IDD2</accession>
<reference evidence="2" key="1">
    <citation type="submission" date="2013-09" db="EMBL/GenBank/DDBJ databases">
        <title>Corchorus olitorius genome sequencing.</title>
        <authorList>
            <person name="Alam M."/>
            <person name="Haque M.S."/>
            <person name="Islam M.S."/>
            <person name="Emdad E.M."/>
            <person name="Islam M.M."/>
            <person name="Ahmed B."/>
            <person name="Halim A."/>
            <person name="Hossen Q.M.M."/>
            <person name="Hossain M.Z."/>
            <person name="Ahmed R."/>
            <person name="Khan M.M."/>
            <person name="Islam R."/>
            <person name="Rashid M.M."/>
            <person name="Khan S.A."/>
            <person name="Rahman M.S."/>
            <person name="Alam M."/>
            <person name="Yahiya A.S."/>
            <person name="Khan M.S."/>
            <person name="Azam M.S."/>
            <person name="Haque T."/>
            <person name="Lashkar M.Z.H."/>
            <person name="Akhand A.I."/>
            <person name="Morshed G."/>
            <person name="Roy S."/>
            <person name="Uddin K.S."/>
            <person name="Rabeya T."/>
            <person name="Hossain A.S."/>
            <person name="Chowdhury A."/>
            <person name="Snigdha A.R."/>
            <person name="Mortoza M.S."/>
            <person name="Matin S.A."/>
            <person name="Hoque S.M.E."/>
            <person name="Islam M.K."/>
            <person name="Roy D.K."/>
            <person name="Haider R."/>
            <person name="Moosa M.M."/>
            <person name="Elias S.M."/>
            <person name="Hasan A.M."/>
            <person name="Jahan S."/>
            <person name="Shafiuddin M."/>
            <person name="Mahmood N."/>
            <person name="Shommy N.S."/>
        </authorList>
    </citation>
    <scope>NUCLEOTIDE SEQUENCE [LARGE SCALE GENOMIC DNA]</scope>
    <source>
        <strain evidence="2">cv. O-4</strain>
    </source>
</reference>
<protein>
    <recommendedName>
        <fullName evidence="3">Myb/SANT-like domain-containing protein</fullName>
    </recommendedName>
</protein>
<organism evidence="1 2">
    <name type="scientific">Corchorus olitorius</name>
    <dbReference type="NCBI Taxonomy" id="93759"/>
    <lineage>
        <taxon>Eukaryota</taxon>
        <taxon>Viridiplantae</taxon>
        <taxon>Streptophyta</taxon>
        <taxon>Embryophyta</taxon>
        <taxon>Tracheophyta</taxon>
        <taxon>Spermatophyta</taxon>
        <taxon>Magnoliopsida</taxon>
        <taxon>eudicotyledons</taxon>
        <taxon>Gunneridae</taxon>
        <taxon>Pentapetalae</taxon>
        <taxon>rosids</taxon>
        <taxon>malvids</taxon>
        <taxon>Malvales</taxon>
        <taxon>Malvaceae</taxon>
        <taxon>Grewioideae</taxon>
        <taxon>Apeibeae</taxon>
        <taxon>Corchorus</taxon>
    </lineage>
</organism>
<keyword evidence="2" id="KW-1185">Reference proteome</keyword>
<dbReference type="AlphaFoldDB" id="A0A1R3IDD2"/>
<evidence type="ECO:0000313" key="1">
    <source>
        <dbReference type="EMBL" id="OMO80521.1"/>
    </source>
</evidence>